<accession>A0A4Q1KZ06</accession>
<organism evidence="1 2">
    <name type="scientific">Flavobacterium piscinae</name>
    <dbReference type="NCBI Taxonomy" id="2506424"/>
    <lineage>
        <taxon>Bacteria</taxon>
        <taxon>Pseudomonadati</taxon>
        <taxon>Bacteroidota</taxon>
        <taxon>Flavobacteriia</taxon>
        <taxon>Flavobacteriales</taxon>
        <taxon>Flavobacteriaceae</taxon>
        <taxon>Flavobacterium</taxon>
    </lineage>
</organism>
<dbReference type="AlphaFoldDB" id="A0A4Q1KZ06"/>
<reference evidence="2" key="1">
    <citation type="submission" date="2019-01" db="EMBL/GenBank/DDBJ databases">
        <title>Cytophagaceae bacterium strain CAR-16.</title>
        <authorList>
            <person name="Chen W.-M."/>
        </authorList>
    </citation>
    <scope>NUCLEOTIDE SEQUENCE [LARGE SCALE GENOMIC DNA]</scope>
    <source>
        <strain evidence="2">ICH-30</strain>
    </source>
</reference>
<name>A0A4Q1KZ06_9FLAO</name>
<sequence length="200" mass="23000">MKSILAILLLLSIKCISQETIKTSVQYGVKDIELQQVLLFQNITIETFTFEQEKIKNKSYQVFVKEYIKDSLVSKSLLFDGTETDYFKIKDNKLTFKIFAQVFDEEIKLQLTANGFSSAQKKFDLLQNSHNYAVKDFFGSNQFVENPLNEEFALLAIITPTIRPDGSGSYCNVVQANIKPEELGKHFNIPHYFLVTIKFI</sequence>
<evidence type="ECO:0000313" key="1">
    <source>
        <dbReference type="EMBL" id="RXR34789.1"/>
    </source>
</evidence>
<dbReference type="EMBL" id="SBKQ01000002">
    <property type="protein sequence ID" value="RXR34789.1"/>
    <property type="molecule type" value="Genomic_DNA"/>
</dbReference>
<gene>
    <name evidence="1" type="ORF">EQG68_02445</name>
</gene>
<proteinExistence type="predicted"/>
<evidence type="ECO:0000313" key="2">
    <source>
        <dbReference type="Proteomes" id="UP000289734"/>
    </source>
</evidence>
<protein>
    <submittedName>
        <fullName evidence="1">Uncharacterized protein</fullName>
    </submittedName>
</protein>
<dbReference type="Proteomes" id="UP000289734">
    <property type="component" value="Unassembled WGS sequence"/>
</dbReference>
<dbReference type="OrthoDB" id="883791at2"/>
<comment type="caution">
    <text evidence="1">The sequence shown here is derived from an EMBL/GenBank/DDBJ whole genome shotgun (WGS) entry which is preliminary data.</text>
</comment>
<dbReference type="RefSeq" id="WP_129463196.1">
    <property type="nucleotide sequence ID" value="NZ_SBKQ01000002.1"/>
</dbReference>
<keyword evidence="2" id="KW-1185">Reference proteome</keyword>